<comment type="caution">
    <text evidence="7">The sequence shown here is derived from an EMBL/GenBank/DDBJ whole genome shotgun (WGS) entry which is preliminary data.</text>
</comment>
<dbReference type="RefSeq" id="WP_066315653.1">
    <property type="nucleotide sequence ID" value="NZ_LQRT01000024.1"/>
</dbReference>
<gene>
    <name evidence="7" type="ORF">AWE51_09100</name>
</gene>
<sequence>MNDTLNIALIQSHLAWENAIHNRAAFEQKINSIPTEVDLIVLPEMFTTGFTMNASEVAEKMDGDTIKWLVTMAKTKQCAITGSLIIQDGKKYYNRLVFVFPDGSYQTYDKHQLFTLAKEDEVFTAGQKEVIISFKGWKIKPQICYDLRFPVWARNTSEYDVLLYVASWPKLRINAWDTLLQARAIENMCYCVGVNRIGLDGKGYEYNGHSAVYDVLGHSVIETEPIEKEVILYATLNKSHISKVRTKLPFLKDSDAFNLL</sequence>
<evidence type="ECO:0000256" key="2">
    <source>
        <dbReference type="ARBA" id="ARBA00022801"/>
    </source>
</evidence>
<dbReference type="FunFam" id="3.60.110.10:FF:000004">
    <property type="entry name" value="Carbon-nitrogen hydrolase"/>
    <property type="match status" value="1"/>
</dbReference>
<dbReference type="GO" id="GO:0050152">
    <property type="term" value="F:omega-amidase activity"/>
    <property type="evidence" value="ECO:0007669"/>
    <property type="project" value="UniProtKB-EC"/>
</dbReference>
<evidence type="ECO:0000256" key="5">
    <source>
        <dbReference type="ARBA" id="ARBA00072139"/>
    </source>
</evidence>
<dbReference type="InterPro" id="IPR052737">
    <property type="entry name" value="Omega-amidase_YafV"/>
</dbReference>
<dbReference type="STRING" id="1642818.AWE51_09100"/>
<comment type="catalytic activity">
    <reaction evidence="4">
        <text>a monoamide of a dicarboxylate + H2O = a dicarboxylate + NH4(+)</text>
        <dbReference type="Rhea" id="RHEA:11716"/>
        <dbReference type="ChEBI" id="CHEBI:15377"/>
        <dbReference type="ChEBI" id="CHEBI:28938"/>
        <dbReference type="ChEBI" id="CHEBI:28965"/>
        <dbReference type="ChEBI" id="CHEBI:77450"/>
        <dbReference type="EC" id="3.5.1.3"/>
    </reaction>
</comment>
<keyword evidence="8" id="KW-1185">Reference proteome</keyword>
<dbReference type="EMBL" id="LQRT01000024">
    <property type="protein sequence ID" value="KZS39796.1"/>
    <property type="molecule type" value="Genomic_DNA"/>
</dbReference>
<dbReference type="GO" id="GO:0106008">
    <property type="term" value="F:2-oxoglutaramate amidase activity"/>
    <property type="evidence" value="ECO:0007669"/>
    <property type="project" value="TreeGrafter"/>
</dbReference>
<dbReference type="Pfam" id="PF00795">
    <property type="entry name" value="CN_hydrolase"/>
    <property type="match status" value="1"/>
</dbReference>
<evidence type="ECO:0000313" key="8">
    <source>
        <dbReference type="Proteomes" id="UP000076715"/>
    </source>
</evidence>
<dbReference type="CDD" id="cd07575">
    <property type="entry name" value="Xc-1258_like"/>
    <property type="match status" value="1"/>
</dbReference>
<dbReference type="Gene3D" id="3.60.110.10">
    <property type="entry name" value="Carbon-nitrogen hydrolase"/>
    <property type="match status" value="1"/>
</dbReference>
<evidence type="ECO:0000256" key="1">
    <source>
        <dbReference type="ARBA" id="ARBA00010613"/>
    </source>
</evidence>
<dbReference type="AlphaFoldDB" id="A0A162ZH93"/>
<dbReference type="OrthoDB" id="9811121at2"/>
<evidence type="ECO:0000256" key="3">
    <source>
        <dbReference type="ARBA" id="ARBA00039118"/>
    </source>
</evidence>
<dbReference type="InterPro" id="IPR003010">
    <property type="entry name" value="C-N_Hydrolase"/>
</dbReference>
<dbReference type="EC" id="3.5.1.3" evidence="3"/>
<name>A0A162ZH93_9FLAO</name>
<proteinExistence type="inferred from homology"/>
<evidence type="ECO:0000256" key="4">
    <source>
        <dbReference type="ARBA" id="ARBA00052904"/>
    </source>
</evidence>
<dbReference type="Proteomes" id="UP000076715">
    <property type="component" value="Unassembled WGS sequence"/>
</dbReference>
<keyword evidence="2 7" id="KW-0378">Hydrolase</keyword>
<reference evidence="7 8" key="1">
    <citation type="submission" date="2016-01" db="EMBL/GenBank/DDBJ databases">
        <title>The draft genome sequence of Aquimarina sp. RZW4-3-2.</title>
        <authorList>
            <person name="Wang Y."/>
        </authorList>
    </citation>
    <scope>NUCLEOTIDE SEQUENCE [LARGE SCALE GENOMIC DNA]</scope>
    <source>
        <strain evidence="7 8">RZW4-3-2</strain>
    </source>
</reference>
<dbReference type="SUPFAM" id="SSF56317">
    <property type="entry name" value="Carbon-nitrogen hydrolase"/>
    <property type="match status" value="1"/>
</dbReference>
<accession>A0A162ZH93</accession>
<dbReference type="PROSITE" id="PS50263">
    <property type="entry name" value="CN_HYDROLASE"/>
    <property type="match status" value="1"/>
</dbReference>
<comment type="similarity">
    <text evidence="1">Belongs to the carbon-nitrogen hydrolase superfamily. NIT1/NIT2 family.</text>
</comment>
<organism evidence="7 8">
    <name type="scientific">Aquimarina aggregata</name>
    <dbReference type="NCBI Taxonomy" id="1642818"/>
    <lineage>
        <taxon>Bacteria</taxon>
        <taxon>Pseudomonadati</taxon>
        <taxon>Bacteroidota</taxon>
        <taxon>Flavobacteriia</taxon>
        <taxon>Flavobacteriales</taxon>
        <taxon>Flavobacteriaceae</taxon>
        <taxon>Aquimarina</taxon>
    </lineage>
</organism>
<dbReference type="NCBIfam" id="NF007757">
    <property type="entry name" value="PRK10438.1"/>
    <property type="match status" value="1"/>
</dbReference>
<dbReference type="InterPro" id="IPR036526">
    <property type="entry name" value="C-N_Hydrolase_sf"/>
</dbReference>
<dbReference type="PANTHER" id="PTHR47799:SF1">
    <property type="entry name" value="OMEGA-AMIDASE YAFV"/>
    <property type="match status" value="1"/>
</dbReference>
<evidence type="ECO:0000313" key="7">
    <source>
        <dbReference type="EMBL" id="KZS39796.1"/>
    </source>
</evidence>
<dbReference type="PANTHER" id="PTHR47799">
    <property type="entry name" value="OMEGA-AMIDASE YAFV"/>
    <property type="match status" value="1"/>
</dbReference>
<protein>
    <recommendedName>
        <fullName evidence="5">Omega-amidase YafV</fullName>
        <ecNumber evidence="3">3.5.1.3</ecNumber>
    </recommendedName>
</protein>
<evidence type="ECO:0000259" key="6">
    <source>
        <dbReference type="PROSITE" id="PS50263"/>
    </source>
</evidence>
<feature type="domain" description="CN hydrolase" evidence="6">
    <location>
        <begin position="5"/>
        <end position="238"/>
    </location>
</feature>